<accession>A0ABP0Q3D3</accession>
<dbReference type="Proteomes" id="UP001642464">
    <property type="component" value="Unassembled WGS sequence"/>
</dbReference>
<reference evidence="1 2" key="1">
    <citation type="submission" date="2024-02" db="EMBL/GenBank/DDBJ databases">
        <authorList>
            <person name="Chen Y."/>
            <person name="Shah S."/>
            <person name="Dougan E. K."/>
            <person name="Thang M."/>
            <person name="Chan C."/>
        </authorList>
    </citation>
    <scope>NUCLEOTIDE SEQUENCE [LARGE SCALE GENOMIC DNA]</scope>
</reference>
<dbReference type="EMBL" id="CAXAMM010038851">
    <property type="protein sequence ID" value="CAK9081515.1"/>
    <property type="molecule type" value="Genomic_DNA"/>
</dbReference>
<organism evidence="1 2">
    <name type="scientific">Durusdinium trenchii</name>
    <dbReference type="NCBI Taxonomy" id="1381693"/>
    <lineage>
        <taxon>Eukaryota</taxon>
        <taxon>Sar</taxon>
        <taxon>Alveolata</taxon>
        <taxon>Dinophyceae</taxon>
        <taxon>Suessiales</taxon>
        <taxon>Symbiodiniaceae</taxon>
        <taxon>Durusdinium</taxon>
    </lineage>
</organism>
<protein>
    <submittedName>
        <fullName evidence="1">Uncharacterized protein</fullName>
    </submittedName>
</protein>
<gene>
    <name evidence="1" type="ORF">SCF082_LOCUS38788</name>
</gene>
<proteinExistence type="predicted"/>
<name>A0ABP0Q3D3_9DINO</name>
<comment type="caution">
    <text evidence="1">The sequence shown here is derived from an EMBL/GenBank/DDBJ whole genome shotgun (WGS) entry which is preliminary data.</text>
</comment>
<sequence length="353" mass="40652">MGGSLVTRLLQVQAPKVLIATVLLLLWQQNLSFSEEGRIDFFELFSGDAQATQYWSEQGFRCCKMDVRYGECMDFDHSGCFLLSLHTILNEVPDGANLLAPVCGSWSAVSRGSTWRTFVNPMGQQAFHAVSSGNRMVSRCVLLILVILARNLVFYLEQPAQSLLPRHKRVEWLMNRVSYVHFVMFWMMHFDKNSPKRSLVLSNDASISILDMGILTKAQRESADQIETTRKYVDSQGYSRYQGNALLKSTQSYTRSFAKRLLEAYRLGRSRQRYDLRAREKVDTTKSDRELFEALPCGDIWYESQCHVAFEYLYSSKHLRIPPGWDETMQSFRQTLLKEVKKIDADPEESVCI</sequence>
<evidence type="ECO:0000313" key="2">
    <source>
        <dbReference type="Proteomes" id="UP001642464"/>
    </source>
</evidence>
<keyword evidence="2" id="KW-1185">Reference proteome</keyword>
<evidence type="ECO:0000313" key="1">
    <source>
        <dbReference type="EMBL" id="CAK9081515.1"/>
    </source>
</evidence>